<evidence type="ECO:0000256" key="1">
    <source>
        <dbReference type="SAM" id="MobiDB-lite"/>
    </source>
</evidence>
<dbReference type="Proteomes" id="UP000662637">
    <property type="component" value="Unassembled WGS sequence"/>
</dbReference>
<name>A0A834V1B6_MARMO</name>
<feature type="region of interest" description="Disordered" evidence="1">
    <location>
        <begin position="196"/>
        <end position="215"/>
    </location>
</feature>
<sequence length="417" mass="43524">MQGAPKPVACAAPGELSKVVPSERLGRKPSAGPLRHGNLFMSFRSLSQDVTEAMNNVHQSVSGPAPQDLCLPPLAFLGNLEAPSPRHLCPPPTEDGGLVPAPPARGGDGQAGCLKERTLEKHVAQDVSGHRSGAAAVLLLFQGAGCPTLVISLEARIPVLLGKIKEVGKVFLATNGSYQYTDVSVLSHSCWHLGPESRPRRNEQSHRLSPVAPGGHSGATTTYLFAAGEVSILGWAGGAGRGRRGQASPLSSLLRVGADKCLILPEAAAGDWQGPVSQAVCVPCVCTCLAPCPAPQAEDPARPWRSCFDQIVVDTQKPCFFAEGMVLRQVNTIMAGAEVLSTLTGGWRGDCPLLDVTCMCPLPSATLSVPEGTEVLQGPTVSFLPRPCPRGCSCQLCPVLLTGTGAVVPWLRPTSAL</sequence>
<dbReference type="Gene3D" id="3.40.50.1000">
    <property type="entry name" value="HAD superfamily/HAD-like"/>
    <property type="match status" value="1"/>
</dbReference>
<gene>
    <name evidence="2" type="ORF">GHT09_009645</name>
</gene>
<proteinExistence type="predicted"/>
<evidence type="ECO:0000313" key="2">
    <source>
        <dbReference type="EMBL" id="KAF7479248.1"/>
    </source>
</evidence>
<dbReference type="AlphaFoldDB" id="A0A834V1B6"/>
<protein>
    <submittedName>
        <fullName evidence="2">Uncharacterized protein</fullName>
    </submittedName>
</protein>
<dbReference type="InterPro" id="IPR023214">
    <property type="entry name" value="HAD_sf"/>
</dbReference>
<reference evidence="2" key="1">
    <citation type="submission" date="2020-08" db="EMBL/GenBank/DDBJ databases">
        <authorList>
            <person name="Shumante A."/>
            <person name="Zimin A.V."/>
            <person name="Puiu D."/>
            <person name="Salzberg S.L."/>
        </authorList>
    </citation>
    <scope>NUCLEOTIDE SEQUENCE</scope>
    <source>
        <strain evidence="2">WC2-LM</strain>
        <tissue evidence="2">Liver</tissue>
    </source>
</reference>
<accession>A0A834V1B6</accession>
<feature type="compositionally biased region" description="Basic and acidic residues" evidence="1">
    <location>
        <begin position="196"/>
        <end position="206"/>
    </location>
</feature>
<evidence type="ECO:0000313" key="3">
    <source>
        <dbReference type="Proteomes" id="UP000662637"/>
    </source>
</evidence>
<comment type="caution">
    <text evidence="2">The sequence shown here is derived from an EMBL/GenBank/DDBJ whole genome shotgun (WGS) entry which is preliminary data.</text>
</comment>
<organism evidence="2 3">
    <name type="scientific">Marmota monax</name>
    <name type="common">Woodchuck</name>
    <dbReference type="NCBI Taxonomy" id="9995"/>
    <lineage>
        <taxon>Eukaryota</taxon>
        <taxon>Metazoa</taxon>
        <taxon>Chordata</taxon>
        <taxon>Craniata</taxon>
        <taxon>Vertebrata</taxon>
        <taxon>Euteleostomi</taxon>
        <taxon>Mammalia</taxon>
        <taxon>Eutheria</taxon>
        <taxon>Euarchontoglires</taxon>
        <taxon>Glires</taxon>
        <taxon>Rodentia</taxon>
        <taxon>Sciuromorpha</taxon>
        <taxon>Sciuridae</taxon>
        <taxon>Xerinae</taxon>
        <taxon>Marmotini</taxon>
        <taxon>Marmota</taxon>
    </lineage>
</organism>
<dbReference type="EMBL" id="WJEC01001263">
    <property type="protein sequence ID" value="KAF7479248.1"/>
    <property type="molecule type" value="Genomic_DNA"/>
</dbReference>